<dbReference type="EMBL" id="JAOAOG010000300">
    <property type="protein sequence ID" value="KAJ6231402.1"/>
    <property type="molecule type" value="Genomic_DNA"/>
</dbReference>
<dbReference type="InterPro" id="IPR029039">
    <property type="entry name" value="Flavoprotein-like_sf"/>
</dbReference>
<dbReference type="PANTHER" id="PTHR43278">
    <property type="entry name" value="NAD(P)H-DEPENDENT FMN-CONTAINING OXIDOREDUCTASE YWQN-RELATED"/>
    <property type="match status" value="1"/>
</dbReference>
<dbReference type="Gene3D" id="3.40.50.360">
    <property type="match status" value="1"/>
</dbReference>
<dbReference type="SUPFAM" id="SSF52218">
    <property type="entry name" value="Flavoproteins"/>
    <property type="match status" value="1"/>
</dbReference>
<keyword evidence="5" id="KW-1185">Reference proteome</keyword>
<evidence type="ECO:0000256" key="2">
    <source>
        <dbReference type="ARBA" id="ARBA00022643"/>
    </source>
</evidence>
<sequence>MNNLLRPLKVVAINGSPRPRGNTFSLIKKMFEVFQKSDVETELVNIGNKNIKGCRACMKCLELGNYKCVIDDDIVNETIQKLVKADGIILATPVYCAGPSGQMKCFMDRVSIVNFLNVKHLNQKGYLNGKVGAGISVHRRGGAVNTQSQLNYFFSSNGTIIPGSTYWNFATGLEPGDVKDDQEGMNNMTDLAKNMIYLMNLVRNDQKKKEKYY</sequence>
<evidence type="ECO:0000259" key="3">
    <source>
        <dbReference type="Pfam" id="PF03358"/>
    </source>
</evidence>
<organism evidence="4 5">
    <name type="scientific">Anaeramoeba flamelloides</name>
    <dbReference type="NCBI Taxonomy" id="1746091"/>
    <lineage>
        <taxon>Eukaryota</taxon>
        <taxon>Metamonada</taxon>
        <taxon>Anaeramoebidae</taxon>
        <taxon>Anaeramoeba</taxon>
    </lineage>
</organism>
<feature type="domain" description="NADPH-dependent FMN reductase-like" evidence="3">
    <location>
        <begin position="9"/>
        <end position="171"/>
    </location>
</feature>
<dbReference type="Pfam" id="PF03358">
    <property type="entry name" value="FMN_red"/>
    <property type="match status" value="1"/>
</dbReference>
<evidence type="ECO:0000313" key="4">
    <source>
        <dbReference type="EMBL" id="KAJ6231402.1"/>
    </source>
</evidence>
<comment type="caution">
    <text evidence="4">The sequence shown here is derived from an EMBL/GenBank/DDBJ whole genome shotgun (WGS) entry which is preliminary data.</text>
</comment>
<keyword evidence="2" id="KW-0288">FMN</keyword>
<protein>
    <submittedName>
        <fullName evidence="4">Nad(P)h-dependent fmn-containing oxidoreductase ywqn-related</fullName>
    </submittedName>
</protein>
<gene>
    <name evidence="4" type="ORF">M0813_05828</name>
</gene>
<dbReference type="InterPro" id="IPR005025">
    <property type="entry name" value="FMN_Rdtase-like_dom"/>
</dbReference>
<dbReference type="Proteomes" id="UP001150062">
    <property type="component" value="Unassembled WGS sequence"/>
</dbReference>
<reference evidence="4" key="1">
    <citation type="submission" date="2022-08" db="EMBL/GenBank/DDBJ databases">
        <title>Novel sulfate-reducing endosymbionts in the free-living metamonad Anaeramoeba.</title>
        <authorList>
            <person name="Jerlstrom-Hultqvist J."/>
            <person name="Cepicka I."/>
            <person name="Gallot-Lavallee L."/>
            <person name="Salas-Leiva D."/>
            <person name="Curtis B.A."/>
            <person name="Zahonova K."/>
            <person name="Pipaliya S."/>
            <person name="Dacks J."/>
            <person name="Roger A.J."/>
        </authorList>
    </citation>
    <scope>NUCLEOTIDE SEQUENCE</scope>
    <source>
        <strain evidence="4">Schooner1</strain>
    </source>
</reference>
<proteinExistence type="predicted"/>
<accession>A0ABQ8XFI5</accession>
<keyword evidence="1" id="KW-0285">Flavoprotein</keyword>
<evidence type="ECO:0000256" key="1">
    <source>
        <dbReference type="ARBA" id="ARBA00022630"/>
    </source>
</evidence>
<evidence type="ECO:0000313" key="5">
    <source>
        <dbReference type="Proteomes" id="UP001150062"/>
    </source>
</evidence>
<dbReference type="InterPro" id="IPR051796">
    <property type="entry name" value="ISF_SsuE-like"/>
</dbReference>
<dbReference type="PANTHER" id="PTHR43278:SF4">
    <property type="entry name" value="NAD(P)H-DEPENDENT FMN-CONTAINING OXIDOREDUCTASE YWQN-RELATED"/>
    <property type="match status" value="1"/>
</dbReference>
<name>A0ABQ8XFI5_9EUKA</name>